<dbReference type="InterPro" id="IPR025377">
    <property type="entry name" value="DUF4367"/>
</dbReference>
<dbReference type="Pfam" id="PF14285">
    <property type="entry name" value="DUF4367"/>
    <property type="match status" value="1"/>
</dbReference>
<gene>
    <name evidence="2" type="ORF">GCM10009001_29500</name>
</gene>
<evidence type="ECO:0000313" key="2">
    <source>
        <dbReference type="EMBL" id="GAA0610293.1"/>
    </source>
</evidence>
<evidence type="ECO:0000313" key="3">
    <source>
        <dbReference type="Proteomes" id="UP001500866"/>
    </source>
</evidence>
<evidence type="ECO:0000259" key="1">
    <source>
        <dbReference type="Pfam" id="PF14285"/>
    </source>
</evidence>
<organism evidence="2 3">
    <name type="scientific">Virgibacillus siamensis</name>
    <dbReference type="NCBI Taxonomy" id="480071"/>
    <lineage>
        <taxon>Bacteria</taxon>
        <taxon>Bacillati</taxon>
        <taxon>Bacillota</taxon>
        <taxon>Bacilli</taxon>
        <taxon>Bacillales</taxon>
        <taxon>Bacillaceae</taxon>
        <taxon>Virgibacillus</taxon>
    </lineage>
</organism>
<dbReference type="EMBL" id="BAAADS010000023">
    <property type="protein sequence ID" value="GAA0610293.1"/>
    <property type="molecule type" value="Genomic_DNA"/>
</dbReference>
<name>A0ABN1GF85_9BACI</name>
<feature type="domain" description="DUF4367" evidence="1">
    <location>
        <begin position="93"/>
        <end position="154"/>
    </location>
</feature>
<dbReference type="PROSITE" id="PS51257">
    <property type="entry name" value="PROKAR_LIPOPROTEIN"/>
    <property type="match status" value="1"/>
</dbReference>
<reference evidence="2 3" key="1">
    <citation type="journal article" date="2019" name="Int. J. Syst. Evol. Microbiol.">
        <title>The Global Catalogue of Microorganisms (GCM) 10K type strain sequencing project: providing services to taxonomists for standard genome sequencing and annotation.</title>
        <authorList>
            <consortium name="The Broad Institute Genomics Platform"/>
            <consortium name="The Broad Institute Genome Sequencing Center for Infectious Disease"/>
            <person name="Wu L."/>
            <person name="Ma J."/>
        </authorList>
    </citation>
    <scope>NUCLEOTIDE SEQUENCE [LARGE SCALE GENOMIC DNA]</scope>
    <source>
        <strain evidence="2 3">JCM 15395</strain>
    </source>
</reference>
<dbReference type="RefSeq" id="WP_343814771.1">
    <property type="nucleotide sequence ID" value="NZ_BAAADS010000023.1"/>
</dbReference>
<comment type="caution">
    <text evidence="2">The sequence shown here is derived from an EMBL/GenBank/DDBJ whole genome shotgun (WGS) entry which is preliminary data.</text>
</comment>
<dbReference type="Proteomes" id="UP001500866">
    <property type="component" value="Unassembled WGS sequence"/>
</dbReference>
<keyword evidence="3" id="KW-1185">Reference proteome</keyword>
<proteinExistence type="predicted"/>
<sequence>MKKILLLSITVGLLLVGCSKQTSESGNLASFDSTDIKSQIEKEDFNPELLTVIPFKVEDTGVAKDPFNKEHITIDFFGEGNHLSLAVFKGDFQIQDNEYEEIKIGDIKGKYKTNKANTKILHWKENGISYSLSYLAQQSKEEVTKEELIAVAESFK</sequence>
<protein>
    <recommendedName>
        <fullName evidence="1">DUF4367 domain-containing protein</fullName>
    </recommendedName>
</protein>
<accession>A0ABN1GF85</accession>